<dbReference type="Gene3D" id="1.25.40.20">
    <property type="entry name" value="Ankyrin repeat-containing domain"/>
    <property type="match status" value="1"/>
</dbReference>
<keyword evidence="2 3" id="KW-0040">ANK repeat</keyword>
<dbReference type="EMBL" id="JANEYF010002493">
    <property type="protein sequence ID" value="KAJ8945837.1"/>
    <property type="molecule type" value="Genomic_DNA"/>
</dbReference>
<evidence type="ECO:0000313" key="4">
    <source>
        <dbReference type="EMBL" id="KAJ8945837.1"/>
    </source>
</evidence>
<accession>A0AAV8Y2Z0</accession>
<dbReference type="Proteomes" id="UP001162156">
    <property type="component" value="Unassembled WGS sequence"/>
</dbReference>
<reference evidence="4" key="1">
    <citation type="journal article" date="2023" name="Insect Mol. Biol.">
        <title>Genome sequencing provides insights into the evolution of gene families encoding plant cell wall-degrading enzymes in longhorned beetles.</title>
        <authorList>
            <person name="Shin N.R."/>
            <person name="Okamura Y."/>
            <person name="Kirsch R."/>
            <person name="Pauchet Y."/>
        </authorList>
    </citation>
    <scope>NUCLEOTIDE SEQUENCE</scope>
    <source>
        <strain evidence="4">RBIC_L_NR</strain>
    </source>
</reference>
<dbReference type="Pfam" id="PF12796">
    <property type="entry name" value="Ank_2"/>
    <property type="match status" value="1"/>
</dbReference>
<evidence type="ECO:0000256" key="2">
    <source>
        <dbReference type="ARBA" id="ARBA00023043"/>
    </source>
</evidence>
<dbReference type="InterPro" id="IPR036770">
    <property type="entry name" value="Ankyrin_rpt-contain_sf"/>
</dbReference>
<dbReference type="PANTHER" id="PTHR24171:SF9">
    <property type="entry name" value="ANKYRIN REPEAT DOMAIN-CONTAINING PROTEIN 39"/>
    <property type="match status" value="1"/>
</dbReference>
<keyword evidence="1" id="KW-0677">Repeat</keyword>
<dbReference type="PANTHER" id="PTHR24171">
    <property type="entry name" value="ANKYRIN REPEAT DOMAIN-CONTAINING PROTEIN 39-RELATED"/>
    <property type="match status" value="1"/>
</dbReference>
<name>A0AAV8Y2Z0_9CUCU</name>
<comment type="caution">
    <text evidence="4">The sequence shown here is derived from an EMBL/GenBank/DDBJ whole genome shotgun (WGS) entry which is preliminary data.</text>
</comment>
<dbReference type="InterPro" id="IPR002110">
    <property type="entry name" value="Ankyrin_rpt"/>
</dbReference>
<feature type="repeat" description="ANK" evidence="3">
    <location>
        <begin position="122"/>
        <end position="154"/>
    </location>
</feature>
<feature type="repeat" description="ANK" evidence="3">
    <location>
        <begin position="89"/>
        <end position="121"/>
    </location>
</feature>
<dbReference type="PROSITE" id="PS50297">
    <property type="entry name" value="ANK_REP_REGION"/>
    <property type="match status" value="2"/>
</dbReference>
<proteinExistence type="predicted"/>
<evidence type="ECO:0000313" key="5">
    <source>
        <dbReference type="Proteomes" id="UP001162156"/>
    </source>
</evidence>
<gene>
    <name evidence="4" type="ORF">NQ314_009022</name>
</gene>
<dbReference type="PRINTS" id="PR01415">
    <property type="entry name" value="ANKYRIN"/>
</dbReference>
<dbReference type="Pfam" id="PF00023">
    <property type="entry name" value="Ank"/>
    <property type="match status" value="1"/>
</dbReference>
<organism evidence="4 5">
    <name type="scientific">Rhamnusium bicolor</name>
    <dbReference type="NCBI Taxonomy" id="1586634"/>
    <lineage>
        <taxon>Eukaryota</taxon>
        <taxon>Metazoa</taxon>
        <taxon>Ecdysozoa</taxon>
        <taxon>Arthropoda</taxon>
        <taxon>Hexapoda</taxon>
        <taxon>Insecta</taxon>
        <taxon>Pterygota</taxon>
        <taxon>Neoptera</taxon>
        <taxon>Endopterygota</taxon>
        <taxon>Coleoptera</taxon>
        <taxon>Polyphaga</taxon>
        <taxon>Cucujiformia</taxon>
        <taxon>Chrysomeloidea</taxon>
        <taxon>Cerambycidae</taxon>
        <taxon>Lepturinae</taxon>
        <taxon>Rhagiini</taxon>
        <taxon>Rhamnusium</taxon>
    </lineage>
</organism>
<evidence type="ECO:0000256" key="3">
    <source>
        <dbReference type="PROSITE-ProRule" id="PRU00023"/>
    </source>
</evidence>
<protein>
    <submittedName>
        <fullName evidence="4">Uncharacterized protein</fullName>
    </submittedName>
</protein>
<dbReference type="AlphaFoldDB" id="A0AAV8Y2Z0"/>
<dbReference type="SMART" id="SM00248">
    <property type="entry name" value="ANK"/>
    <property type="match status" value="5"/>
</dbReference>
<evidence type="ECO:0000256" key="1">
    <source>
        <dbReference type="ARBA" id="ARBA00022737"/>
    </source>
</evidence>
<keyword evidence="5" id="KW-1185">Reference proteome</keyword>
<dbReference type="PROSITE" id="PS50088">
    <property type="entry name" value="ANK_REPEAT"/>
    <property type="match status" value="2"/>
</dbReference>
<dbReference type="SUPFAM" id="SSF48403">
    <property type="entry name" value="Ankyrin repeat"/>
    <property type="match status" value="1"/>
</dbReference>
<sequence length="227" mass="25361">MSNIERLNKYAVLEIRTEKGRQKMERIFLEAVAQSNVKTVEACLLKGIDPNALDEDKTALHIAAVKGDMPIGELLLKHPKTDINQRNSIGITPLMFACIYQRRKFVQTLLTHGAKVNSMSDKGKTALHFSCIQNNMGITYDLMSRGANVNAVDVFDNTPLSTVVIDYPSLSIARFLLRKGANATKTREFPLFLVPPENVWLLVDFTTVRFSLSAYPFCSGKRGLVIL</sequence>